<evidence type="ECO:0000256" key="1">
    <source>
        <dbReference type="ARBA" id="ARBA00004162"/>
    </source>
</evidence>
<evidence type="ECO:0000256" key="7">
    <source>
        <dbReference type="ARBA" id="ARBA00022989"/>
    </source>
</evidence>
<evidence type="ECO:0000256" key="11">
    <source>
        <dbReference type="SAM" id="Phobius"/>
    </source>
</evidence>
<gene>
    <name evidence="12" type="ORF">L332_14365</name>
</gene>
<organism evidence="12 13">
    <name type="scientific">Agrococcus pavilionensis RW1</name>
    <dbReference type="NCBI Taxonomy" id="1330458"/>
    <lineage>
        <taxon>Bacteria</taxon>
        <taxon>Bacillati</taxon>
        <taxon>Actinomycetota</taxon>
        <taxon>Actinomycetes</taxon>
        <taxon>Micrococcales</taxon>
        <taxon>Microbacteriaceae</taxon>
        <taxon>Agrococcus</taxon>
    </lineage>
</organism>
<dbReference type="RefSeq" id="WP_021064821.1">
    <property type="nucleotide sequence ID" value="NZ_ASHR01000001.1"/>
</dbReference>
<keyword evidence="7 11" id="KW-1133">Transmembrane helix</keyword>
<dbReference type="AlphaFoldDB" id="U1LED4"/>
<keyword evidence="8" id="KW-0811">Translocation</keyword>
<proteinExistence type="inferred from homology"/>
<comment type="similarity">
    <text evidence="2">Belongs to the YajC family.</text>
</comment>
<dbReference type="InterPro" id="IPR003849">
    <property type="entry name" value="Preprotein_translocase_YajC"/>
</dbReference>
<keyword evidence="9 11" id="KW-0472">Membrane</keyword>
<evidence type="ECO:0000256" key="5">
    <source>
        <dbReference type="ARBA" id="ARBA00022692"/>
    </source>
</evidence>
<evidence type="ECO:0000256" key="8">
    <source>
        <dbReference type="ARBA" id="ARBA00023010"/>
    </source>
</evidence>
<sequence length="124" mass="13801">MLFLQTTPAAQTGFALDPLTIIMLLVLAAMIFFMFRSNKKRKAQAEELQSKMVPGSEVMTNFGLFGELRSIDEERNEAFIEVSPGTIVRVHRQTLARVVDDHVEETSDTSIDDAGDAGEPRDRA</sequence>
<keyword evidence="4" id="KW-1003">Cell membrane</keyword>
<keyword evidence="13" id="KW-1185">Reference proteome</keyword>
<dbReference type="EMBL" id="ASHR01000001">
    <property type="protein sequence ID" value="ERG65618.1"/>
    <property type="molecule type" value="Genomic_DNA"/>
</dbReference>
<evidence type="ECO:0000256" key="10">
    <source>
        <dbReference type="SAM" id="MobiDB-lite"/>
    </source>
</evidence>
<name>U1LED4_9MICO</name>
<keyword evidence="6" id="KW-0653">Protein transport</keyword>
<dbReference type="PANTHER" id="PTHR33909:SF1">
    <property type="entry name" value="SEC TRANSLOCON ACCESSORY COMPLEX SUBUNIT YAJC"/>
    <property type="match status" value="1"/>
</dbReference>
<protein>
    <recommendedName>
        <fullName evidence="14">Preprotein translocase subunit YajC</fullName>
    </recommendedName>
</protein>
<keyword evidence="5 11" id="KW-0812">Transmembrane</keyword>
<dbReference type="GO" id="GO:0005886">
    <property type="term" value="C:plasma membrane"/>
    <property type="evidence" value="ECO:0007669"/>
    <property type="project" value="UniProtKB-SubCell"/>
</dbReference>
<evidence type="ECO:0000256" key="6">
    <source>
        <dbReference type="ARBA" id="ARBA00022927"/>
    </source>
</evidence>
<reference evidence="12 13" key="1">
    <citation type="journal article" date="2013" name="Genome Announc.">
        <title>First draft genome sequence from a member of the genus agrococcus, isolated from modern microbialites.</title>
        <authorList>
            <person name="White R.A.III."/>
            <person name="Grassa C.J."/>
            <person name="Suttle C.A."/>
        </authorList>
    </citation>
    <scope>NUCLEOTIDE SEQUENCE [LARGE SCALE GENOMIC DNA]</scope>
    <source>
        <strain evidence="12 13">RW1</strain>
    </source>
</reference>
<keyword evidence="3" id="KW-0813">Transport</keyword>
<feature type="region of interest" description="Disordered" evidence="10">
    <location>
        <begin position="101"/>
        <end position="124"/>
    </location>
</feature>
<dbReference type="SMART" id="SM01323">
    <property type="entry name" value="YajC"/>
    <property type="match status" value="1"/>
</dbReference>
<evidence type="ECO:0000256" key="2">
    <source>
        <dbReference type="ARBA" id="ARBA00006742"/>
    </source>
</evidence>
<comment type="caution">
    <text evidence="12">The sequence shown here is derived from an EMBL/GenBank/DDBJ whole genome shotgun (WGS) entry which is preliminary data.</text>
</comment>
<evidence type="ECO:0000256" key="3">
    <source>
        <dbReference type="ARBA" id="ARBA00022448"/>
    </source>
</evidence>
<dbReference type="Proteomes" id="UP000016462">
    <property type="component" value="Unassembled WGS sequence"/>
</dbReference>
<feature type="compositionally biased region" description="Acidic residues" evidence="10">
    <location>
        <begin position="106"/>
        <end position="116"/>
    </location>
</feature>
<dbReference type="GO" id="GO:0015031">
    <property type="term" value="P:protein transport"/>
    <property type="evidence" value="ECO:0007669"/>
    <property type="project" value="UniProtKB-KW"/>
</dbReference>
<accession>U1LED4</accession>
<evidence type="ECO:0000256" key="9">
    <source>
        <dbReference type="ARBA" id="ARBA00023136"/>
    </source>
</evidence>
<comment type="subcellular location">
    <subcellularLocation>
        <location evidence="1">Cell membrane</location>
        <topology evidence="1">Single-pass membrane protein</topology>
    </subcellularLocation>
</comment>
<dbReference type="PANTHER" id="PTHR33909">
    <property type="entry name" value="SEC TRANSLOCON ACCESSORY COMPLEX SUBUNIT YAJC"/>
    <property type="match status" value="1"/>
</dbReference>
<evidence type="ECO:0008006" key="14">
    <source>
        <dbReference type="Google" id="ProtNLM"/>
    </source>
</evidence>
<evidence type="ECO:0000313" key="13">
    <source>
        <dbReference type="Proteomes" id="UP000016462"/>
    </source>
</evidence>
<feature type="transmembrane region" description="Helical" evidence="11">
    <location>
        <begin position="12"/>
        <end position="35"/>
    </location>
</feature>
<dbReference type="Pfam" id="PF02699">
    <property type="entry name" value="YajC"/>
    <property type="match status" value="1"/>
</dbReference>
<evidence type="ECO:0000256" key="4">
    <source>
        <dbReference type="ARBA" id="ARBA00022475"/>
    </source>
</evidence>
<evidence type="ECO:0000313" key="12">
    <source>
        <dbReference type="EMBL" id="ERG65618.1"/>
    </source>
</evidence>